<protein>
    <submittedName>
        <fullName evidence="1">Uncharacterized protein</fullName>
    </submittedName>
</protein>
<comment type="caution">
    <text evidence="1">The sequence shown here is derived from an EMBL/GenBank/DDBJ whole genome shotgun (WGS) entry which is preliminary data.</text>
</comment>
<dbReference type="Proteomes" id="UP000053058">
    <property type="component" value="Unassembled WGS sequence"/>
</dbReference>
<sequence length="49" mass="5785">MKKIKKVADRFVSNFFLSVKWTNRSILVEAKRIVSYINNSVSKMCNLYN</sequence>
<evidence type="ECO:0000313" key="1">
    <source>
        <dbReference type="EMBL" id="KSU07850.1"/>
    </source>
</evidence>
<dbReference type="EMBL" id="LKLN01000009">
    <property type="protein sequence ID" value="KSU07850.1"/>
    <property type="molecule type" value="Genomic_DNA"/>
</dbReference>
<reference evidence="2" key="1">
    <citation type="submission" date="2015-10" db="EMBL/GenBank/DDBJ databases">
        <title>Draft Genome Sequences of 11 Lactococcus lactis subspecies cremoris strains.</title>
        <authorList>
            <person name="Wels M."/>
            <person name="Backus L."/>
            <person name="Boekhorst J."/>
            <person name="Dijkstra A."/>
            <person name="Beerthuizen M."/>
            <person name="Kelly W."/>
            <person name="Siezen R."/>
            <person name="Bachmann H."/>
            <person name="Van Hijum S."/>
        </authorList>
    </citation>
    <scope>NUCLEOTIDE SEQUENCE [LARGE SCALE GENOMIC DNA]</scope>
    <source>
        <strain evidence="2">KF282</strain>
    </source>
</reference>
<proteinExistence type="predicted"/>
<accession>A0A0V8D2M3</accession>
<gene>
    <name evidence="1" type="ORF">KF282_0646</name>
</gene>
<organism evidence="1 2">
    <name type="scientific">Lactococcus lactis subsp. lactis</name>
    <name type="common">Streptococcus lactis</name>
    <dbReference type="NCBI Taxonomy" id="1360"/>
    <lineage>
        <taxon>Bacteria</taxon>
        <taxon>Bacillati</taxon>
        <taxon>Bacillota</taxon>
        <taxon>Bacilli</taxon>
        <taxon>Lactobacillales</taxon>
        <taxon>Streptococcaceae</taxon>
        <taxon>Lactococcus</taxon>
    </lineage>
</organism>
<dbReference type="AlphaFoldDB" id="A0A0V8D2M3"/>
<name>A0A0V8D2M3_LACLL</name>
<dbReference type="PATRIC" id="fig|1360.105.peg.649"/>
<evidence type="ECO:0000313" key="2">
    <source>
        <dbReference type="Proteomes" id="UP000053058"/>
    </source>
</evidence>